<dbReference type="Proteomes" id="UP001151760">
    <property type="component" value="Unassembled WGS sequence"/>
</dbReference>
<protein>
    <submittedName>
        <fullName evidence="1">Uncharacterized protein</fullName>
    </submittedName>
</protein>
<name>A0ABQ5G7E8_9ASTR</name>
<reference evidence="1" key="1">
    <citation type="journal article" date="2022" name="Int. J. Mol. Sci.">
        <title>Draft Genome of Tanacetum Coccineum: Genomic Comparison of Closely Related Tanacetum-Family Plants.</title>
        <authorList>
            <person name="Yamashiro T."/>
            <person name="Shiraishi A."/>
            <person name="Nakayama K."/>
            <person name="Satake H."/>
        </authorList>
    </citation>
    <scope>NUCLEOTIDE SEQUENCE</scope>
</reference>
<comment type="caution">
    <text evidence="1">The sequence shown here is derived from an EMBL/GenBank/DDBJ whole genome shotgun (WGS) entry which is preliminary data.</text>
</comment>
<gene>
    <name evidence="1" type="ORF">Tco_1030681</name>
</gene>
<sequence length="85" mass="10030">MLIQRRRQLNNNFPLREHLNKTAFVERRNRTLVEAARTMLSASKLPLSFWAEAHRLNHNDKEMSVEIVSQRPRSIGQKASDYDKL</sequence>
<organism evidence="1 2">
    <name type="scientific">Tanacetum coccineum</name>
    <dbReference type="NCBI Taxonomy" id="301880"/>
    <lineage>
        <taxon>Eukaryota</taxon>
        <taxon>Viridiplantae</taxon>
        <taxon>Streptophyta</taxon>
        <taxon>Embryophyta</taxon>
        <taxon>Tracheophyta</taxon>
        <taxon>Spermatophyta</taxon>
        <taxon>Magnoliopsida</taxon>
        <taxon>eudicotyledons</taxon>
        <taxon>Gunneridae</taxon>
        <taxon>Pentapetalae</taxon>
        <taxon>asterids</taxon>
        <taxon>campanulids</taxon>
        <taxon>Asterales</taxon>
        <taxon>Asteraceae</taxon>
        <taxon>Asteroideae</taxon>
        <taxon>Anthemideae</taxon>
        <taxon>Anthemidinae</taxon>
        <taxon>Tanacetum</taxon>
    </lineage>
</organism>
<keyword evidence="2" id="KW-1185">Reference proteome</keyword>
<evidence type="ECO:0000313" key="1">
    <source>
        <dbReference type="EMBL" id="GJT71395.1"/>
    </source>
</evidence>
<proteinExistence type="predicted"/>
<accession>A0ABQ5G7E8</accession>
<dbReference type="EMBL" id="BQNB010018164">
    <property type="protein sequence ID" value="GJT71395.1"/>
    <property type="molecule type" value="Genomic_DNA"/>
</dbReference>
<evidence type="ECO:0000313" key="2">
    <source>
        <dbReference type="Proteomes" id="UP001151760"/>
    </source>
</evidence>
<reference evidence="1" key="2">
    <citation type="submission" date="2022-01" db="EMBL/GenBank/DDBJ databases">
        <authorList>
            <person name="Yamashiro T."/>
            <person name="Shiraishi A."/>
            <person name="Satake H."/>
            <person name="Nakayama K."/>
        </authorList>
    </citation>
    <scope>NUCLEOTIDE SEQUENCE</scope>
</reference>